<feature type="compositionally biased region" description="Polar residues" evidence="7">
    <location>
        <begin position="157"/>
        <end position="174"/>
    </location>
</feature>
<evidence type="ECO:0000313" key="10">
    <source>
        <dbReference type="WBParaSite" id="TMUE_1000005871.1"/>
    </source>
</evidence>
<keyword evidence="6" id="KW-0963">Cytoplasm</keyword>
<dbReference type="STRING" id="70415.A0A5S6QER7"/>
<dbReference type="SUPFAM" id="SSF49354">
    <property type="entry name" value="PapD-like"/>
    <property type="match status" value="1"/>
</dbReference>
<sequence length="326" mass="37130">MKTIQVEPNELVILGKHFYQRLQHFNLTNCSNQRIAYKVRSTHPDSYIVKPAVGFLDPKESILIRVLLYKYNDETFKENHSLEVFTLPVGLEDPILKTQFWKEAARKNVVPASLKLRIRFGKASSRRFRRSRNSATTQYLIKTLENIRERRKEGQQEAATSGEQTANEQGSSKTRQSKRTKRSSNPNASITPNSFAGVAEDEQFTMFNDFVHFVETYSDVLSWLLFITLVMLSDSTGMRDKKTPFLLTIVQPWFMHQHMIGPTSSFRSQLLVLFLEKSLSSVNHSGNVTHCSLSTNLHAIDDQWTMNLGNDIGSFFLGLASSNSGA</sequence>
<dbReference type="InterPro" id="IPR016763">
    <property type="entry name" value="VAP"/>
</dbReference>
<protein>
    <recommendedName>
        <fullName evidence="6">Major sperm protein</fullName>
    </recommendedName>
</protein>
<dbReference type="GO" id="GO:0090158">
    <property type="term" value="P:endoplasmic reticulum membrane organization"/>
    <property type="evidence" value="ECO:0007669"/>
    <property type="project" value="TreeGrafter"/>
</dbReference>
<comment type="similarity">
    <text evidence="2">Belongs to the VAMP-associated protein (VAP) (TC 9.B.17) family.</text>
</comment>
<evidence type="ECO:0000256" key="7">
    <source>
        <dbReference type="SAM" id="MobiDB-lite"/>
    </source>
</evidence>
<dbReference type="GO" id="GO:0005886">
    <property type="term" value="C:plasma membrane"/>
    <property type="evidence" value="ECO:0007669"/>
    <property type="project" value="TreeGrafter"/>
</dbReference>
<accession>A0A5S6QER7</accession>
<feature type="domain" description="MSP" evidence="8">
    <location>
        <begin position="3"/>
        <end position="119"/>
    </location>
</feature>
<evidence type="ECO:0000256" key="6">
    <source>
        <dbReference type="RuleBase" id="RU003425"/>
    </source>
</evidence>
<dbReference type="WBParaSite" id="TMUE_1000005871.1">
    <property type="protein sequence ID" value="TMUE_1000005871.1"/>
    <property type="gene ID" value="WBGene00294060"/>
</dbReference>
<dbReference type="Proteomes" id="UP000046395">
    <property type="component" value="Unassembled WGS sequence"/>
</dbReference>
<feature type="compositionally biased region" description="Polar residues" evidence="7">
    <location>
        <begin position="183"/>
        <end position="194"/>
    </location>
</feature>
<evidence type="ECO:0000313" key="9">
    <source>
        <dbReference type="Proteomes" id="UP000046395"/>
    </source>
</evidence>
<keyword evidence="9" id="KW-1185">Reference proteome</keyword>
<reference evidence="10" key="1">
    <citation type="submission" date="2019-12" db="UniProtKB">
        <authorList>
            <consortium name="WormBaseParasite"/>
        </authorList>
    </citation>
    <scope>IDENTIFICATION</scope>
</reference>
<keyword evidence="4" id="KW-1133">Transmembrane helix</keyword>
<evidence type="ECO:0000256" key="2">
    <source>
        <dbReference type="ARBA" id="ARBA00008932"/>
    </source>
</evidence>
<evidence type="ECO:0000256" key="5">
    <source>
        <dbReference type="ARBA" id="ARBA00023136"/>
    </source>
</evidence>
<dbReference type="GO" id="GO:0061817">
    <property type="term" value="P:endoplasmic reticulum-plasma membrane tethering"/>
    <property type="evidence" value="ECO:0007669"/>
    <property type="project" value="TreeGrafter"/>
</dbReference>
<dbReference type="PANTHER" id="PTHR10809:SF6">
    <property type="entry name" value="AT11025P-RELATED"/>
    <property type="match status" value="1"/>
</dbReference>
<evidence type="ECO:0000256" key="4">
    <source>
        <dbReference type="ARBA" id="ARBA00022989"/>
    </source>
</evidence>
<feature type="region of interest" description="Disordered" evidence="7">
    <location>
        <begin position="150"/>
        <end position="194"/>
    </location>
</feature>
<proteinExistence type="inferred from homology"/>
<comment type="function">
    <text evidence="6">Central component in molecular interactions underlying sperm crawling. Forms an extensive filament system that extends from sperm villipoda, along the leading edge of the pseudopod.</text>
</comment>
<dbReference type="GO" id="GO:0005789">
    <property type="term" value="C:endoplasmic reticulum membrane"/>
    <property type="evidence" value="ECO:0007669"/>
    <property type="project" value="InterPro"/>
</dbReference>
<dbReference type="Pfam" id="PF00635">
    <property type="entry name" value="Motile_Sperm"/>
    <property type="match status" value="1"/>
</dbReference>
<evidence type="ECO:0000259" key="8">
    <source>
        <dbReference type="PROSITE" id="PS50202"/>
    </source>
</evidence>
<dbReference type="InterPro" id="IPR013783">
    <property type="entry name" value="Ig-like_fold"/>
</dbReference>
<dbReference type="InterPro" id="IPR008962">
    <property type="entry name" value="PapD-like_sf"/>
</dbReference>
<dbReference type="Gene3D" id="2.60.40.10">
    <property type="entry name" value="Immunoglobulins"/>
    <property type="match status" value="1"/>
</dbReference>
<dbReference type="PANTHER" id="PTHR10809">
    <property type="entry name" value="VESICLE-ASSOCIATED MEMBRANE PROTEIN-ASSOCIATED PROTEIN"/>
    <property type="match status" value="1"/>
</dbReference>
<keyword evidence="6" id="KW-0206">Cytoskeleton</keyword>
<evidence type="ECO:0000256" key="3">
    <source>
        <dbReference type="ARBA" id="ARBA00022692"/>
    </source>
</evidence>
<keyword evidence="3" id="KW-0812">Transmembrane</keyword>
<organism evidence="9 10">
    <name type="scientific">Trichuris muris</name>
    <name type="common">Mouse whipworm</name>
    <dbReference type="NCBI Taxonomy" id="70415"/>
    <lineage>
        <taxon>Eukaryota</taxon>
        <taxon>Metazoa</taxon>
        <taxon>Ecdysozoa</taxon>
        <taxon>Nematoda</taxon>
        <taxon>Enoplea</taxon>
        <taxon>Dorylaimia</taxon>
        <taxon>Trichinellida</taxon>
        <taxon>Trichuridae</taxon>
        <taxon>Trichuris</taxon>
    </lineage>
</organism>
<dbReference type="InterPro" id="IPR000535">
    <property type="entry name" value="MSP_dom"/>
</dbReference>
<dbReference type="PROSITE" id="PS50202">
    <property type="entry name" value="MSP"/>
    <property type="match status" value="1"/>
</dbReference>
<comment type="subcellular location">
    <subcellularLocation>
        <location evidence="1">Membrane</location>
        <topology evidence="1">Single-pass type IV membrane protein</topology>
    </subcellularLocation>
</comment>
<dbReference type="AlphaFoldDB" id="A0A5S6QER7"/>
<name>A0A5S6QER7_TRIMR</name>
<keyword evidence="5" id="KW-0472">Membrane</keyword>
<evidence type="ECO:0000256" key="1">
    <source>
        <dbReference type="ARBA" id="ARBA00004211"/>
    </source>
</evidence>